<reference evidence="8 9" key="1">
    <citation type="submission" date="2017-02" db="EMBL/GenBank/DDBJ databases">
        <title>Legionella quilivanii strain from human: case report and whole genome sequencing analysis.</title>
        <authorList>
            <person name="Lalancette C."/>
            <person name="Leduc J.-M."/>
            <person name="Levesque S."/>
            <person name="Fournier E."/>
            <person name="Saoud J."/>
            <person name="Faucher S.P."/>
            <person name="Bernard K."/>
            <person name="Martineau C."/>
            <person name="Longtin J."/>
        </authorList>
    </citation>
    <scope>NUCLEOTIDE SEQUENCE [LARGE SCALE GENOMIC DNA]</scope>
    <source>
        <strain evidence="8 9">ID143958</strain>
    </source>
</reference>
<evidence type="ECO:0000256" key="5">
    <source>
        <dbReference type="HAMAP-Rule" id="MF_00817"/>
    </source>
</evidence>
<feature type="active site" description="Thioimide intermediate" evidence="5">
    <location>
        <position position="190"/>
    </location>
</feature>
<dbReference type="Pfam" id="PF14819">
    <property type="entry name" value="QueF_N"/>
    <property type="match status" value="1"/>
</dbReference>
<evidence type="ECO:0000256" key="3">
    <source>
        <dbReference type="ARBA" id="ARBA00022857"/>
    </source>
</evidence>
<comment type="function">
    <text evidence="5">Catalyzes the NADPH-dependent reduction of 7-cyano-7-deazaguanine (preQ0) to 7-aminomethyl-7-deazaguanine (preQ1).</text>
</comment>
<dbReference type="AlphaFoldDB" id="A0A364LLR3"/>
<dbReference type="PANTHER" id="PTHR34354:SF1">
    <property type="entry name" value="NADPH-DEPENDENT 7-CYANO-7-DEAZAGUANINE REDUCTASE"/>
    <property type="match status" value="1"/>
</dbReference>
<gene>
    <name evidence="5" type="primary">queF</name>
    <name evidence="8" type="ORF">B1207_02095</name>
</gene>
<comment type="subunit">
    <text evidence="5">Homodimer.</text>
</comment>
<dbReference type="UniPathway" id="UPA00392"/>
<dbReference type="HAMAP" id="MF_00817">
    <property type="entry name" value="QueF_type2"/>
    <property type="match status" value="1"/>
</dbReference>
<evidence type="ECO:0000256" key="1">
    <source>
        <dbReference type="ARBA" id="ARBA00022490"/>
    </source>
</evidence>
<dbReference type="EC" id="1.7.1.13" evidence="5"/>
<name>A0A364LLR3_9GAMM</name>
<dbReference type="SUPFAM" id="SSF55620">
    <property type="entry name" value="Tetrahydrobiopterin biosynthesis enzymes-like"/>
    <property type="match status" value="1"/>
</dbReference>
<comment type="similarity">
    <text evidence="5">Belongs to the GTP cyclohydrolase I family. QueF type 2 subfamily.</text>
</comment>
<evidence type="ECO:0000256" key="4">
    <source>
        <dbReference type="ARBA" id="ARBA00023002"/>
    </source>
</evidence>
<dbReference type="InterPro" id="IPR016428">
    <property type="entry name" value="QueF_type2"/>
</dbReference>
<dbReference type="InterPro" id="IPR043133">
    <property type="entry name" value="GTP-CH-I_C/QueF"/>
</dbReference>
<dbReference type="NCBIfam" id="TIGR03138">
    <property type="entry name" value="QueF"/>
    <property type="match status" value="1"/>
</dbReference>
<keyword evidence="1 5" id="KW-0963">Cytoplasm</keyword>
<accession>A0A364LLR3</accession>
<dbReference type="InterPro" id="IPR029500">
    <property type="entry name" value="QueF"/>
</dbReference>
<feature type="region of interest" description="Disordered" evidence="6">
    <location>
        <begin position="1"/>
        <end position="24"/>
    </location>
</feature>
<feature type="binding site" evidence="5">
    <location>
        <begin position="92"/>
        <end position="93"/>
    </location>
    <ligand>
        <name>NADPH</name>
        <dbReference type="ChEBI" id="CHEBI:57783"/>
    </ligand>
</feature>
<comment type="catalytic activity">
    <reaction evidence="5">
        <text>7-aminomethyl-7-carbaguanine + 2 NADP(+) = 7-cyano-7-carbaguanine + 2 NADPH + 3 H(+)</text>
        <dbReference type="Rhea" id="RHEA:13409"/>
        <dbReference type="ChEBI" id="CHEBI:15378"/>
        <dbReference type="ChEBI" id="CHEBI:45075"/>
        <dbReference type="ChEBI" id="CHEBI:57783"/>
        <dbReference type="ChEBI" id="CHEBI:58349"/>
        <dbReference type="ChEBI" id="CHEBI:58703"/>
        <dbReference type="EC" id="1.7.1.13"/>
    </reaction>
</comment>
<dbReference type="RefSeq" id="WP_112218352.1">
    <property type="nucleotide sequence ID" value="NZ_MVJN01000002.1"/>
</dbReference>
<evidence type="ECO:0000259" key="7">
    <source>
        <dbReference type="Pfam" id="PF14819"/>
    </source>
</evidence>
<feature type="active site" description="Proton donor" evidence="5">
    <location>
        <position position="197"/>
    </location>
</feature>
<dbReference type="GO" id="GO:0005737">
    <property type="term" value="C:cytoplasm"/>
    <property type="evidence" value="ECO:0007669"/>
    <property type="project" value="UniProtKB-SubCell"/>
</dbReference>
<evidence type="ECO:0000313" key="9">
    <source>
        <dbReference type="Proteomes" id="UP000249458"/>
    </source>
</evidence>
<keyword evidence="2 5" id="KW-0671">Queuosine biosynthesis</keyword>
<feature type="binding site" evidence="5">
    <location>
        <begin position="90"/>
        <end position="92"/>
    </location>
    <ligand>
        <name>substrate</name>
    </ligand>
</feature>
<comment type="subcellular location">
    <subcellularLocation>
        <location evidence="5">Cytoplasm</location>
    </subcellularLocation>
</comment>
<dbReference type="Pfam" id="PF14489">
    <property type="entry name" value="QueF"/>
    <property type="match status" value="1"/>
</dbReference>
<organism evidence="8 9">
    <name type="scientific">Legionella quinlivanii</name>
    <dbReference type="NCBI Taxonomy" id="45073"/>
    <lineage>
        <taxon>Bacteria</taxon>
        <taxon>Pseudomonadati</taxon>
        <taxon>Pseudomonadota</taxon>
        <taxon>Gammaproteobacteria</taxon>
        <taxon>Legionellales</taxon>
        <taxon>Legionellaceae</taxon>
        <taxon>Legionella</taxon>
    </lineage>
</organism>
<dbReference type="EMBL" id="MVJN01000002">
    <property type="protein sequence ID" value="RAP37805.1"/>
    <property type="molecule type" value="Genomic_DNA"/>
</dbReference>
<evidence type="ECO:0000256" key="2">
    <source>
        <dbReference type="ARBA" id="ARBA00022785"/>
    </source>
</evidence>
<dbReference type="GO" id="GO:0033739">
    <property type="term" value="F:preQ1 synthase activity"/>
    <property type="evidence" value="ECO:0007669"/>
    <property type="project" value="UniProtKB-UniRule"/>
</dbReference>
<dbReference type="PANTHER" id="PTHR34354">
    <property type="entry name" value="NADPH-DEPENDENT 7-CYANO-7-DEAZAGUANINE REDUCTASE"/>
    <property type="match status" value="1"/>
</dbReference>
<dbReference type="InterPro" id="IPR029139">
    <property type="entry name" value="QueF_N"/>
</dbReference>
<protein>
    <recommendedName>
        <fullName evidence="5">NADPH-dependent 7-cyano-7-deazaguanine reductase</fullName>
        <ecNumber evidence="5">1.7.1.13</ecNumber>
    </recommendedName>
    <alternativeName>
        <fullName evidence="5">7-cyano-7-carbaguanine reductase</fullName>
    </alternativeName>
    <alternativeName>
        <fullName evidence="5">NADPH-dependent nitrile oxidoreductase</fullName>
    </alternativeName>
    <alternativeName>
        <fullName evidence="5">PreQ(0) reductase</fullName>
    </alternativeName>
</protein>
<keyword evidence="3 5" id="KW-0521">NADP</keyword>
<feature type="binding site" evidence="5">
    <location>
        <begin position="229"/>
        <end position="230"/>
    </location>
    <ligand>
        <name>substrate</name>
    </ligand>
</feature>
<proteinExistence type="inferred from homology"/>
<dbReference type="PIRSF" id="PIRSF004750">
    <property type="entry name" value="Nitrile_oxidored_YqcD_prd"/>
    <property type="match status" value="1"/>
</dbReference>
<dbReference type="GO" id="GO:0008616">
    <property type="term" value="P:tRNA queuosine(34) biosynthetic process"/>
    <property type="evidence" value="ECO:0007669"/>
    <property type="project" value="UniProtKB-UniRule"/>
</dbReference>
<dbReference type="Gene3D" id="3.30.1130.10">
    <property type="match status" value="2"/>
</dbReference>
<keyword evidence="4 5" id="KW-0560">Oxidoreductase</keyword>
<dbReference type="InterPro" id="IPR050084">
    <property type="entry name" value="NADPH_dep_7-cyano-7-deazaG_red"/>
</dbReference>
<comment type="caution">
    <text evidence="8">The sequence shown here is derived from an EMBL/GenBank/DDBJ whole genome shotgun (WGS) entry which is preliminary data.</text>
</comment>
<comment type="pathway">
    <text evidence="5">tRNA modification; tRNA-queuosine biosynthesis.</text>
</comment>
<evidence type="ECO:0000256" key="6">
    <source>
        <dbReference type="SAM" id="MobiDB-lite"/>
    </source>
</evidence>
<sequence>MNELSVENYKNPQQSELGQSSEYDDHYNPERLFAIARAPKRKEIGIDPMALPFYGFDCWNHYEVSWLNEKGKPVVAIAEIIYDCATPNIIESKSLKLYFNSFNNTRFKDNEAVKQIVKQDLAQRVGGDVQVRILGLTESGYNHIEPSAAGECLDDLDVACSVYLVEPNFLYTEDQRVEEILYSDLLKSNCLVTNQPDWATVQIAYTGMKIDREGLLKYLVSFRNHNEFHEQCIERIFADIMNRCQPEKLTVYGRYTRRGGLDINPYRSTEKLRSQALNFRLIRQ</sequence>
<dbReference type="Proteomes" id="UP000249458">
    <property type="component" value="Unassembled WGS sequence"/>
</dbReference>
<feature type="domain" description="NADPH-dependent 7-cyano-7-deazaguanine reductase N-terminal" evidence="7">
    <location>
        <begin position="23"/>
        <end position="133"/>
    </location>
</feature>
<feature type="binding site" evidence="5">
    <location>
        <begin position="258"/>
        <end position="259"/>
    </location>
    <ligand>
        <name>NADPH</name>
        <dbReference type="ChEBI" id="CHEBI:57783"/>
    </ligand>
</feature>
<evidence type="ECO:0000313" key="8">
    <source>
        <dbReference type="EMBL" id="RAP37805.1"/>
    </source>
</evidence>
<feature type="compositionally biased region" description="Polar residues" evidence="6">
    <location>
        <begin position="8"/>
        <end position="21"/>
    </location>
</feature>